<dbReference type="STRING" id="869210.Marky_2209"/>
<comment type="similarity">
    <text evidence="1">Belongs to the fructosamine kinase family.</text>
</comment>
<dbReference type="RefSeq" id="WP_013704973.1">
    <property type="nucleotide sequence ID" value="NC_015387.1"/>
</dbReference>
<dbReference type="Gene3D" id="3.30.200.20">
    <property type="entry name" value="Phosphorylase Kinase, domain 1"/>
    <property type="match status" value="1"/>
</dbReference>
<evidence type="ECO:0000313" key="4">
    <source>
        <dbReference type="Proteomes" id="UP000007030"/>
    </source>
</evidence>
<dbReference type="AlphaFoldDB" id="F2NR80"/>
<dbReference type="EMBL" id="CP002630">
    <property type="protein sequence ID" value="AEB12929.1"/>
    <property type="molecule type" value="Genomic_DNA"/>
</dbReference>
<dbReference type="PANTHER" id="PTHR12149">
    <property type="entry name" value="FRUCTOSAMINE 3 KINASE-RELATED PROTEIN"/>
    <property type="match status" value="1"/>
</dbReference>
<evidence type="ECO:0000256" key="1">
    <source>
        <dbReference type="PIRNR" id="PIRNR006221"/>
    </source>
</evidence>
<proteinExistence type="inferred from homology"/>
<feature type="transmembrane region" description="Helical" evidence="2">
    <location>
        <begin position="238"/>
        <end position="256"/>
    </location>
</feature>
<name>F2NR80_MARHT</name>
<dbReference type="Proteomes" id="UP000007030">
    <property type="component" value="Chromosome"/>
</dbReference>
<dbReference type="GO" id="GO:0016301">
    <property type="term" value="F:kinase activity"/>
    <property type="evidence" value="ECO:0007669"/>
    <property type="project" value="UniProtKB-UniRule"/>
</dbReference>
<organism evidence="3 4">
    <name type="scientific">Marinithermus hydrothermalis (strain DSM 14884 / JCM 11576 / T1)</name>
    <dbReference type="NCBI Taxonomy" id="869210"/>
    <lineage>
        <taxon>Bacteria</taxon>
        <taxon>Thermotogati</taxon>
        <taxon>Deinococcota</taxon>
        <taxon>Deinococci</taxon>
        <taxon>Thermales</taxon>
        <taxon>Thermaceae</taxon>
        <taxon>Marinithermus</taxon>
    </lineage>
</organism>
<dbReference type="PIRSF" id="PIRSF006221">
    <property type="entry name" value="Ketosamine-3-kinase"/>
    <property type="match status" value="1"/>
</dbReference>
<dbReference type="PANTHER" id="PTHR12149:SF8">
    <property type="entry name" value="PROTEIN-RIBULOSAMINE 3-KINASE"/>
    <property type="match status" value="1"/>
</dbReference>
<dbReference type="InterPro" id="IPR016477">
    <property type="entry name" value="Fructo-/Ketosamine-3-kinase"/>
</dbReference>
<reference evidence="3 4" key="1">
    <citation type="journal article" date="2012" name="Stand. Genomic Sci.">
        <title>Complete genome sequence of the aerobic, heterotroph Marinithermus hydrothermalis type strain (T1(T)) from a deep-sea hydrothermal vent chimney.</title>
        <authorList>
            <person name="Copeland A."/>
            <person name="Gu W."/>
            <person name="Yasawong M."/>
            <person name="Lapidus A."/>
            <person name="Lucas S."/>
            <person name="Deshpande S."/>
            <person name="Pagani I."/>
            <person name="Tapia R."/>
            <person name="Cheng J.F."/>
            <person name="Goodwin L.A."/>
            <person name="Pitluck S."/>
            <person name="Liolios K."/>
            <person name="Ivanova N."/>
            <person name="Mavromatis K."/>
            <person name="Mikhailova N."/>
            <person name="Pati A."/>
            <person name="Chen A."/>
            <person name="Palaniappan K."/>
            <person name="Land M."/>
            <person name="Pan C."/>
            <person name="Brambilla E.M."/>
            <person name="Rohde M."/>
            <person name="Tindall B.J."/>
            <person name="Sikorski J."/>
            <person name="Goker M."/>
            <person name="Detter J.C."/>
            <person name="Bristow J."/>
            <person name="Eisen J.A."/>
            <person name="Markowitz V."/>
            <person name="Hugenholtz P."/>
            <person name="Kyrpides N.C."/>
            <person name="Klenk H.P."/>
            <person name="Woyke T."/>
        </authorList>
    </citation>
    <scope>NUCLEOTIDE SEQUENCE [LARGE SCALE GENOMIC DNA]</scope>
    <source>
        <strain evidence="4">DSM 14884 / JCM 11576 / T1</strain>
    </source>
</reference>
<dbReference type="KEGG" id="mhd:Marky_2209"/>
<gene>
    <name evidence="3" type="ordered locus">Marky_2209</name>
</gene>
<dbReference type="InterPro" id="IPR011009">
    <property type="entry name" value="Kinase-like_dom_sf"/>
</dbReference>
<keyword evidence="4" id="KW-1185">Reference proteome</keyword>
<keyword evidence="1" id="KW-0418">Kinase</keyword>
<keyword evidence="2" id="KW-0812">Transmembrane</keyword>
<protein>
    <submittedName>
        <fullName evidence="3">Fructosamine/Ketosamine-3-kinase</fullName>
    </submittedName>
</protein>
<dbReference type="HOGENOM" id="CLU_036517_0_1_0"/>
<evidence type="ECO:0000256" key="2">
    <source>
        <dbReference type="SAM" id="Phobius"/>
    </source>
</evidence>
<dbReference type="Gene3D" id="3.90.1200.10">
    <property type="match status" value="1"/>
</dbReference>
<sequence length="265" mass="29390">MRPEALLAKAGLPAAALEPLAGGDIGRVYRAGAWVVKTHPAPPPGLFAAEAAGLRALAQAGVRVPRVRWVGAEGIVLEYLPPGRPDWPGLAAMLARLHQHRGTAYGWDRTVYLGTFPLPAGFERAWRTFWRERRVHPLLEATWGQLGEVGRRVERWLEAFDPPAEGPVLLHGDLWSGNVHMSTVGPALLDPSVWWGERGVDLAMMQLFGGFPEAFWRAYREHYPIPEAVEAALPFYQVYYLLVHVYFFGAGYVGALERVLRRAGV</sequence>
<dbReference type="Pfam" id="PF03881">
    <property type="entry name" value="Fructosamin_kin"/>
    <property type="match status" value="1"/>
</dbReference>
<accession>F2NR80</accession>
<keyword evidence="2" id="KW-1133">Transmembrane helix</keyword>
<dbReference type="eggNOG" id="COG3001">
    <property type="taxonomic scope" value="Bacteria"/>
</dbReference>
<evidence type="ECO:0000313" key="3">
    <source>
        <dbReference type="EMBL" id="AEB12929.1"/>
    </source>
</evidence>
<dbReference type="SUPFAM" id="SSF56112">
    <property type="entry name" value="Protein kinase-like (PK-like)"/>
    <property type="match status" value="1"/>
</dbReference>
<keyword evidence="2" id="KW-0472">Membrane</keyword>
<dbReference type="OrthoDB" id="5291879at2"/>
<keyword evidence="1" id="KW-0808">Transferase</keyword>